<proteinExistence type="predicted"/>
<dbReference type="EMBL" id="JARTFS010000002">
    <property type="protein sequence ID" value="MED4400316.1"/>
    <property type="molecule type" value="Genomic_DNA"/>
</dbReference>
<protein>
    <submittedName>
        <fullName evidence="1">Replication-relaxation family protein</fullName>
    </submittedName>
</protein>
<dbReference type="GeneID" id="301139210"/>
<gene>
    <name evidence="1" type="ORF">P9271_02945</name>
</gene>
<keyword evidence="2" id="KW-1185">Reference proteome</keyword>
<dbReference type="RefSeq" id="WP_066224383.1">
    <property type="nucleotide sequence ID" value="NZ_JARTFS010000002.1"/>
</dbReference>
<sequence>MVNVLGYQLSPKMIKTLDFLYTHRAVTIEQITRGLGYKQTYSSYKNLYNLVVKLKDVKLVDSDDIKHSSKHIYYLTKEGHELMTRYKNIPSTKIGMGFNNDLGYFPYDLYKYPQKQTSHFSLIVELSLHVREFNRLPRLKKITNIRSLVQKRRMTNIRSIKPEKNIKRIPSKYKPSQNIHSKALKNKDVHQILFRDNLYASQEFITQEKNKSIKLRYRPDAELLINNKLYAIEIDRTTERGRGLIDKFIGYRRYFDYLKQNRNPLPLEIVFITEDRDKDYGLNIRWETLTNMFFKILGEYSTKVNLRLITINETKKFLLRETGKGLKQLKGAVDSLAAKNDFIFGDTIRRLIGEVTGDSYIASRDQYHFYYFGKVQGYETINWINALQFKRDIDHYNIKEHGSVIDNIVPVFFYVDDKPQWVGSEILSKNRKMFERSIFFNIRTLNYYQDTFPARKYNNSLDMM</sequence>
<accession>A0ABU6NWV3</accession>
<dbReference type="InterPro" id="IPR025855">
    <property type="entry name" value="Replic_Relax"/>
</dbReference>
<organism evidence="1 2">
    <name type="scientific">Metabacillus fastidiosus</name>
    <dbReference type="NCBI Taxonomy" id="1458"/>
    <lineage>
        <taxon>Bacteria</taxon>
        <taxon>Bacillati</taxon>
        <taxon>Bacillota</taxon>
        <taxon>Bacilli</taxon>
        <taxon>Bacillales</taxon>
        <taxon>Bacillaceae</taxon>
        <taxon>Metabacillus</taxon>
    </lineage>
</organism>
<evidence type="ECO:0000313" key="2">
    <source>
        <dbReference type="Proteomes" id="UP001342826"/>
    </source>
</evidence>
<dbReference type="Proteomes" id="UP001342826">
    <property type="component" value="Unassembled WGS sequence"/>
</dbReference>
<dbReference type="SUPFAM" id="SSF46785">
    <property type="entry name" value="Winged helix' DNA-binding domain"/>
    <property type="match status" value="1"/>
</dbReference>
<name>A0ABU6NWV3_9BACI</name>
<dbReference type="Pfam" id="PF13814">
    <property type="entry name" value="Replic_Relax"/>
    <property type="match status" value="1"/>
</dbReference>
<evidence type="ECO:0000313" key="1">
    <source>
        <dbReference type="EMBL" id="MED4400316.1"/>
    </source>
</evidence>
<dbReference type="InterPro" id="IPR036390">
    <property type="entry name" value="WH_DNA-bd_sf"/>
</dbReference>
<comment type="caution">
    <text evidence="1">The sequence shown here is derived from an EMBL/GenBank/DDBJ whole genome shotgun (WGS) entry which is preliminary data.</text>
</comment>
<reference evidence="1 2" key="1">
    <citation type="submission" date="2023-03" db="EMBL/GenBank/DDBJ databases">
        <title>Bacillus Genome Sequencing.</title>
        <authorList>
            <person name="Dunlap C."/>
        </authorList>
    </citation>
    <scope>NUCLEOTIDE SEQUENCE [LARGE SCALE GENOMIC DNA]</scope>
    <source>
        <strain evidence="1 2">NRS-1717</strain>
    </source>
</reference>